<feature type="compositionally biased region" description="Polar residues" evidence="1">
    <location>
        <begin position="150"/>
        <end position="163"/>
    </location>
</feature>
<accession>A0A7J7VUW5</accession>
<organism evidence="2 3">
    <name type="scientific">Pipistrellus kuhlii</name>
    <name type="common">Kuhl's pipistrelle</name>
    <dbReference type="NCBI Taxonomy" id="59472"/>
    <lineage>
        <taxon>Eukaryota</taxon>
        <taxon>Metazoa</taxon>
        <taxon>Chordata</taxon>
        <taxon>Craniata</taxon>
        <taxon>Vertebrata</taxon>
        <taxon>Euteleostomi</taxon>
        <taxon>Mammalia</taxon>
        <taxon>Eutheria</taxon>
        <taxon>Laurasiatheria</taxon>
        <taxon>Chiroptera</taxon>
        <taxon>Yangochiroptera</taxon>
        <taxon>Vespertilionidae</taxon>
        <taxon>Pipistrellus</taxon>
    </lineage>
</organism>
<gene>
    <name evidence="2" type="ORF">mPipKuh1_008274</name>
</gene>
<evidence type="ECO:0000313" key="2">
    <source>
        <dbReference type="EMBL" id="KAF6328944.1"/>
    </source>
</evidence>
<evidence type="ECO:0000256" key="1">
    <source>
        <dbReference type="SAM" id="MobiDB-lite"/>
    </source>
</evidence>
<feature type="region of interest" description="Disordered" evidence="1">
    <location>
        <begin position="101"/>
        <end position="163"/>
    </location>
</feature>
<reference evidence="2 3" key="1">
    <citation type="journal article" date="2020" name="Nature">
        <title>Six reference-quality genomes reveal evolution of bat adaptations.</title>
        <authorList>
            <person name="Jebb D."/>
            <person name="Huang Z."/>
            <person name="Pippel M."/>
            <person name="Hughes G.M."/>
            <person name="Lavrichenko K."/>
            <person name="Devanna P."/>
            <person name="Winkler S."/>
            <person name="Jermiin L.S."/>
            <person name="Skirmuntt E.C."/>
            <person name="Katzourakis A."/>
            <person name="Burkitt-Gray L."/>
            <person name="Ray D.A."/>
            <person name="Sullivan K.A.M."/>
            <person name="Roscito J.G."/>
            <person name="Kirilenko B.M."/>
            <person name="Davalos L.M."/>
            <person name="Corthals A.P."/>
            <person name="Power M.L."/>
            <person name="Jones G."/>
            <person name="Ransome R.D."/>
            <person name="Dechmann D.K.N."/>
            <person name="Locatelli A.G."/>
            <person name="Puechmaille S.J."/>
            <person name="Fedrigo O."/>
            <person name="Jarvis E.D."/>
            <person name="Hiller M."/>
            <person name="Vernes S.C."/>
            <person name="Myers E.W."/>
            <person name="Teeling E.C."/>
        </authorList>
    </citation>
    <scope>NUCLEOTIDE SEQUENCE [LARGE SCALE GENOMIC DNA]</scope>
    <source>
        <strain evidence="2">MPipKuh1</strain>
        <tissue evidence="2">Flight muscle</tissue>
    </source>
</reference>
<sequence length="163" mass="17443">MISRGPGQVLMYNTLKGIVGHEAVVSTGVGLSPSSVPPPSTSSCSPWSPVCWQPCSLHHHSHMLMAPAPLTPTDGTERLEPVPAVVVRGGCWPKLPLRRRGRWRSPEVRSGNQGRQALRALTDSSERSGPRTGHQQQVQVAALEPAVGVSTRQDGSTGTKNFQ</sequence>
<name>A0A7J7VUW5_PIPKU</name>
<evidence type="ECO:0000313" key="3">
    <source>
        <dbReference type="Proteomes" id="UP000558488"/>
    </source>
</evidence>
<dbReference type="Proteomes" id="UP000558488">
    <property type="component" value="Unassembled WGS sequence"/>
</dbReference>
<protein>
    <submittedName>
        <fullName evidence="2">Uncharacterized protein</fullName>
    </submittedName>
</protein>
<dbReference type="EMBL" id="JACAGB010000013">
    <property type="protein sequence ID" value="KAF6328944.1"/>
    <property type="molecule type" value="Genomic_DNA"/>
</dbReference>
<comment type="caution">
    <text evidence="2">The sequence shown here is derived from an EMBL/GenBank/DDBJ whole genome shotgun (WGS) entry which is preliminary data.</text>
</comment>
<proteinExistence type="predicted"/>
<dbReference type="AlphaFoldDB" id="A0A7J7VUW5"/>
<keyword evidence="3" id="KW-1185">Reference proteome</keyword>